<dbReference type="Pfam" id="PF02796">
    <property type="entry name" value="HTH_7"/>
    <property type="match status" value="1"/>
</dbReference>
<name>A0A1C5AAV7_9ACTN</name>
<evidence type="ECO:0000313" key="3">
    <source>
        <dbReference type="Proteomes" id="UP000183585"/>
    </source>
</evidence>
<protein>
    <submittedName>
        <fullName evidence="2">Helix-turn-helix domain of resolvase</fullName>
    </submittedName>
</protein>
<dbReference type="AlphaFoldDB" id="A0A1C5AAV7"/>
<dbReference type="Proteomes" id="UP000183585">
    <property type="component" value="Unassembled WGS sequence"/>
</dbReference>
<dbReference type="SUPFAM" id="SSF46689">
    <property type="entry name" value="Homeodomain-like"/>
    <property type="match status" value="1"/>
</dbReference>
<accession>A0A1C5AAV7</accession>
<dbReference type="EMBL" id="FMCT01000012">
    <property type="protein sequence ID" value="SCF42256.1"/>
    <property type="molecule type" value="Genomic_DNA"/>
</dbReference>
<dbReference type="GO" id="GO:0003677">
    <property type="term" value="F:DNA binding"/>
    <property type="evidence" value="ECO:0007669"/>
    <property type="project" value="InterPro"/>
</dbReference>
<proteinExistence type="predicted"/>
<evidence type="ECO:0000313" key="2">
    <source>
        <dbReference type="EMBL" id="SCF42256.1"/>
    </source>
</evidence>
<gene>
    <name evidence="2" type="ORF">GA0070563_11257</name>
</gene>
<organism evidence="2 3">
    <name type="scientific">Micromonospora carbonacea</name>
    <dbReference type="NCBI Taxonomy" id="47853"/>
    <lineage>
        <taxon>Bacteria</taxon>
        <taxon>Bacillati</taxon>
        <taxon>Actinomycetota</taxon>
        <taxon>Actinomycetes</taxon>
        <taxon>Micromonosporales</taxon>
        <taxon>Micromonosporaceae</taxon>
        <taxon>Micromonospora</taxon>
    </lineage>
</organism>
<evidence type="ECO:0000259" key="1">
    <source>
        <dbReference type="Pfam" id="PF02796"/>
    </source>
</evidence>
<dbReference type="RefSeq" id="WP_074476852.1">
    <property type="nucleotide sequence ID" value="NZ_FMCT01000012.1"/>
</dbReference>
<dbReference type="GO" id="GO:0000150">
    <property type="term" value="F:DNA strand exchange activity"/>
    <property type="evidence" value="ECO:0007669"/>
    <property type="project" value="InterPro"/>
</dbReference>
<keyword evidence="3" id="KW-1185">Reference proteome</keyword>
<dbReference type="InterPro" id="IPR009057">
    <property type="entry name" value="Homeodomain-like_sf"/>
</dbReference>
<dbReference type="InterPro" id="IPR006120">
    <property type="entry name" value="Resolvase_HTH_dom"/>
</dbReference>
<sequence>MPRPTFTPDDTQRATLDALARLARRRKKLDKEADELMVKADEQGIPISWIADTAQVQRKTVYRHLGRKMA</sequence>
<feature type="domain" description="Resolvase HTH" evidence="1">
    <location>
        <begin position="25"/>
        <end position="64"/>
    </location>
</feature>
<reference evidence="3" key="1">
    <citation type="submission" date="2016-06" db="EMBL/GenBank/DDBJ databases">
        <authorList>
            <person name="Varghese N."/>
            <person name="Submissions Spin"/>
        </authorList>
    </citation>
    <scope>NUCLEOTIDE SEQUENCE [LARGE SCALE GENOMIC DNA]</scope>
    <source>
        <strain evidence="3">DSM 43168</strain>
    </source>
</reference>